<dbReference type="EMBL" id="CAJVPW010000619">
    <property type="protein sequence ID" value="CAG8460109.1"/>
    <property type="molecule type" value="Genomic_DNA"/>
</dbReference>
<dbReference type="Proteomes" id="UP000789366">
    <property type="component" value="Unassembled WGS sequence"/>
</dbReference>
<accession>A0ACA9K9J7</accession>
<protein>
    <submittedName>
        <fullName evidence="1">6812_t:CDS:1</fullName>
    </submittedName>
</protein>
<organism evidence="1 2">
    <name type="scientific">Cetraspora pellucida</name>
    <dbReference type="NCBI Taxonomy" id="1433469"/>
    <lineage>
        <taxon>Eukaryota</taxon>
        <taxon>Fungi</taxon>
        <taxon>Fungi incertae sedis</taxon>
        <taxon>Mucoromycota</taxon>
        <taxon>Glomeromycotina</taxon>
        <taxon>Glomeromycetes</taxon>
        <taxon>Diversisporales</taxon>
        <taxon>Gigasporaceae</taxon>
        <taxon>Cetraspora</taxon>
    </lineage>
</organism>
<evidence type="ECO:0000313" key="1">
    <source>
        <dbReference type="EMBL" id="CAG8460109.1"/>
    </source>
</evidence>
<sequence length="322" mass="36438">MPSHTSLIVIIVTKDNSNSLTHGFAKYQLAENDFKIVRWKYFYPFNQPYTEFSIGDIVIFVGKFIIENLEQYITVSYVNVIAAGDPNQEFEANEIPLSIPHCMFIVAVSREPKECGESTYFNAGCYQYNSQTNSKNVCMKLRLFYPTNAPRFSYLRSNSSIRIGRTFIVSGFIKRITPDFTIIEITDVNFVTTNANVIQNAQPNLSSVVSEHRSDIDLIAEDTNSTMLQMPKRLRGLGSNTFDQDTSTSSIINESPTPLSNPMLSTDINAKTVQIQKGKKKLSDLALRILVPIDDVQDQSIRSEDMPEDDELEILDEQLVEK</sequence>
<proteinExistence type="predicted"/>
<keyword evidence="2" id="KW-1185">Reference proteome</keyword>
<name>A0ACA9K9J7_9GLOM</name>
<evidence type="ECO:0000313" key="2">
    <source>
        <dbReference type="Proteomes" id="UP000789366"/>
    </source>
</evidence>
<comment type="caution">
    <text evidence="1">The sequence shown here is derived from an EMBL/GenBank/DDBJ whole genome shotgun (WGS) entry which is preliminary data.</text>
</comment>
<reference evidence="1" key="1">
    <citation type="submission" date="2021-06" db="EMBL/GenBank/DDBJ databases">
        <authorList>
            <person name="Kallberg Y."/>
            <person name="Tangrot J."/>
            <person name="Rosling A."/>
        </authorList>
    </citation>
    <scope>NUCLEOTIDE SEQUENCE</scope>
    <source>
        <strain evidence="1">28 12/20/2015</strain>
    </source>
</reference>
<gene>
    <name evidence="1" type="ORF">SPELUC_LOCUS1219</name>
</gene>